<protein>
    <submittedName>
        <fullName evidence="2">Uncharacterized protein</fullName>
    </submittedName>
</protein>
<keyword evidence="1" id="KW-0812">Transmembrane</keyword>
<feature type="transmembrane region" description="Helical" evidence="1">
    <location>
        <begin position="32"/>
        <end position="48"/>
    </location>
</feature>
<evidence type="ECO:0000256" key="1">
    <source>
        <dbReference type="SAM" id="Phobius"/>
    </source>
</evidence>
<dbReference type="EMBL" id="BK015156">
    <property type="protein sequence ID" value="DAD93303.1"/>
    <property type="molecule type" value="Genomic_DNA"/>
</dbReference>
<sequence>MGTIKAAVWSLLSGGFMYLYMTNHFIKADWVALIWIVMFAWQMTVSAMKKEKGTTDRR</sequence>
<keyword evidence="1" id="KW-1133">Transmembrane helix</keyword>
<evidence type="ECO:0000313" key="2">
    <source>
        <dbReference type="EMBL" id="DAD93303.1"/>
    </source>
</evidence>
<organism evidence="2">
    <name type="scientific">Myoviridae sp. cte0p10</name>
    <dbReference type="NCBI Taxonomy" id="2826674"/>
    <lineage>
        <taxon>Viruses</taxon>
        <taxon>Duplodnaviria</taxon>
        <taxon>Heunggongvirae</taxon>
        <taxon>Uroviricota</taxon>
        <taxon>Caudoviricetes</taxon>
    </lineage>
</organism>
<reference evidence="2" key="1">
    <citation type="journal article" date="2021" name="Proc. Natl. Acad. Sci. U.S.A.">
        <title>A Catalog of Tens of Thousands of Viruses from Human Metagenomes Reveals Hidden Associations with Chronic Diseases.</title>
        <authorList>
            <person name="Tisza M.J."/>
            <person name="Buck C.B."/>
        </authorList>
    </citation>
    <scope>NUCLEOTIDE SEQUENCE</scope>
    <source>
        <strain evidence="2">Cte0p10</strain>
    </source>
</reference>
<accession>A0A8S5NG30</accession>
<feature type="transmembrane region" description="Helical" evidence="1">
    <location>
        <begin position="7"/>
        <end position="26"/>
    </location>
</feature>
<name>A0A8S5NG30_9CAUD</name>
<keyword evidence="1" id="KW-0472">Membrane</keyword>
<proteinExistence type="predicted"/>